<dbReference type="EMBL" id="JBEAFC010000004">
    <property type="protein sequence ID" value="KAL1558107.1"/>
    <property type="molecule type" value="Genomic_DNA"/>
</dbReference>
<reference evidence="1 2" key="1">
    <citation type="submission" date="2024-06" db="EMBL/GenBank/DDBJ databases">
        <title>A chromosome level genome sequence of Diviner's sage (Salvia divinorum).</title>
        <authorList>
            <person name="Ford S.A."/>
            <person name="Ro D.-K."/>
            <person name="Ness R.W."/>
            <person name="Phillips M.A."/>
        </authorList>
    </citation>
    <scope>NUCLEOTIDE SEQUENCE [LARGE SCALE GENOMIC DNA]</scope>
    <source>
        <strain evidence="1">SAF-2024a</strain>
        <tissue evidence="1">Leaf</tissue>
    </source>
</reference>
<dbReference type="Pfam" id="PF12796">
    <property type="entry name" value="Ank_2"/>
    <property type="match status" value="1"/>
</dbReference>
<dbReference type="InterPro" id="IPR002110">
    <property type="entry name" value="Ankyrin_rpt"/>
</dbReference>
<evidence type="ECO:0000313" key="2">
    <source>
        <dbReference type="Proteomes" id="UP001567538"/>
    </source>
</evidence>
<gene>
    <name evidence="1" type="ORF">AAHA92_08609</name>
</gene>
<evidence type="ECO:0000313" key="1">
    <source>
        <dbReference type="EMBL" id="KAL1558107.1"/>
    </source>
</evidence>
<organism evidence="1 2">
    <name type="scientific">Salvia divinorum</name>
    <name type="common">Maria pastora</name>
    <name type="synonym">Diviner's sage</name>
    <dbReference type="NCBI Taxonomy" id="28513"/>
    <lineage>
        <taxon>Eukaryota</taxon>
        <taxon>Viridiplantae</taxon>
        <taxon>Streptophyta</taxon>
        <taxon>Embryophyta</taxon>
        <taxon>Tracheophyta</taxon>
        <taxon>Spermatophyta</taxon>
        <taxon>Magnoliopsida</taxon>
        <taxon>eudicotyledons</taxon>
        <taxon>Gunneridae</taxon>
        <taxon>Pentapetalae</taxon>
        <taxon>asterids</taxon>
        <taxon>lamiids</taxon>
        <taxon>Lamiales</taxon>
        <taxon>Lamiaceae</taxon>
        <taxon>Nepetoideae</taxon>
        <taxon>Mentheae</taxon>
        <taxon>Salviinae</taxon>
        <taxon>Salvia</taxon>
        <taxon>Salvia subgen. Calosphace</taxon>
    </lineage>
</organism>
<proteinExistence type="predicted"/>
<dbReference type="SUPFAM" id="SSF48403">
    <property type="entry name" value="Ankyrin repeat"/>
    <property type="match status" value="1"/>
</dbReference>
<sequence length="87" mass="9686">MICEELYDAASKGDATKFQQLIQQDPYLVERVSFPCSRNVLHVATLRAHVAIVEEVLKLSPQLARNLDSQKLSPLHIAASKGMLRSP</sequence>
<protein>
    <submittedName>
        <fullName evidence="1">Ankyrin repeat-containing protein NPR4-like</fullName>
    </submittedName>
</protein>
<accession>A0ABD1HP70</accession>
<comment type="caution">
    <text evidence="1">The sequence shown here is derived from an EMBL/GenBank/DDBJ whole genome shotgun (WGS) entry which is preliminary data.</text>
</comment>
<dbReference type="Proteomes" id="UP001567538">
    <property type="component" value="Unassembled WGS sequence"/>
</dbReference>
<keyword evidence="2" id="KW-1185">Reference proteome</keyword>
<name>A0ABD1HP70_SALDI</name>
<dbReference type="Gene3D" id="1.25.40.20">
    <property type="entry name" value="Ankyrin repeat-containing domain"/>
    <property type="match status" value="1"/>
</dbReference>
<dbReference type="AlphaFoldDB" id="A0ABD1HP70"/>
<dbReference type="InterPro" id="IPR036770">
    <property type="entry name" value="Ankyrin_rpt-contain_sf"/>
</dbReference>